<proteinExistence type="predicted"/>
<name>A0ABV4YES6_9CYAN</name>
<comment type="caution">
    <text evidence="8">The sequence shown here is derived from an EMBL/GenBank/DDBJ whole genome shotgun (WGS) entry which is preliminary data.</text>
</comment>
<evidence type="ECO:0000256" key="6">
    <source>
        <dbReference type="ARBA" id="ARBA00048273"/>
    </source>
</evidence>
<dbReference type="Proteomes" id="UP001576776">
    <property type="component" value="Unassembled WGS sequence"/>
</dbReference>
<dbReference type="Gene3D" id="3.10.180.10">
    <property type="entry name" value="2,3-Dihydroxybiphenyl 1,2-Dioxygenase, domain 1"/>
    <property type="match status" value="1"/>
</dbReference>
<dbReference type="InterPro" id="IPR037523">
    <property type="entry name" value="VOC_core"/>
</dbReference>
<evidence type="ECO:0000256" key="2">
    <source>
        <dbReference type="ARBA" id="ARBA00030537"/>
    </source>
</evidence>
<dbReference type="InterPro" id="IPR004361">
    <property type="entry name" value="Glyoxalase_1"/>
</dbReference>
<dbReference type="RefSeq" id="WP_413257854.1">
    <property type="nucleotide sequence ID" value="NZ_JBHFNS010000057.1"/>
</dbReference>
<dbReference type="InterPro" id="IPR029068">
    <property type="entry name" value="Glyas_Bleomycin-R_OHBP_Dase"/>
</dbReference>
<organism evidence="8 9">
    <name type="scientific">Floridaenema fluviatile BLCC-F154</name>
    <dbReference type="NCBI Taxonomy" id="3153640"/>
    <lineage>
        <taxon>Bacteria</taxon>
        <taxon>Bacillati</taxon>
        <taxon>Cyanobacteriota</taxon>
        <taxon>Cyanophyceae</taxon>
        <taxon>Oscillatoriophycideae</taxon>
        <taxon>Aerosakkonematales</taxon>
        <taxon>Aerosakkonemataceae</taxon>
        <taxon>Floridanema</taxon>
        <taxon>Floridanema fluviatile</taxon>
    </lineage>
</organism>
<sequence>MRLLHTMLRVGNLEESLKFYTEVLGMQLLRQKDYPDGKFTLAFVGYGDESDHTVLELTYNWGTEQYNLGDAYGHIAIGVDDIYATCEQIKAQGGKVVREPGPMKHGSTVIAFVQDPNGYKVELIQLGTQGTATEKQQLVTQ</sequence>
<gene>
    <name evidence="8" type="primary">gloA</name>
    <name evidence="8" type="ORF">ACE1B6_14010</name>
</gene>
<dbReference type="NCBIfam" id="TIGR00068">
    <property type="entry name" value="glyox_I"/>
    <property type="match status" value="1"/>
</dbReference>
<dbReference type="EMBL" id="JBHFNS010000057">
    <property type="protein sequence ID" value="MFB2936360.1"/>
    <property type="molecule type" value="Genomic_DNA"/>
</dbReference>
<evidence type="ECO:0000256" key="4">
    <source>
        <dbReference type="ARBA" id="ARBA00032460"/>
    </source>
</evidence>
<evidence type="ECO:0000259" key="7">
    <source>
        <dbReference type="PROSITE" id="PS51819"/>
    </source>
</evidence>
<dbReference type="GO" id="GO:0004462">
    <property type="term" value="F:lactoylglutathione lyase activity"/>
    <property type="evidence" value="ECO:0007669"/>
    <property type="project" value="UniProtKB-EC"/>
</dbReference>
<protein>
    <recommendedName>
        <fullName evidence="3">Aldoketomutase</fullName>
    </recommendedName>
    <alternativeName>
        <fullName evidence="2">Glyoxalase I</fullName>
    </alternativeName>
    <alternativeName>
        <fullName evidence="1">Ketone-aldehyde mutase</fullName>
    </alternativeName>
    <alternativeName>
        <fullName evidence="4">Methylglyoxalase</fullName>
    </alternativeName>
    <alternativeName>
        <fullName evidence="5">S-D-lactoylglutathione methylglyoxal lyase</fullName>
    </alternativeName>
</protein>
<dbReference type="Pfam" id="PF00903">
    <property type="entry name" value="Glyoxalase"/>
    <property type="match status" value="1"/>
</dbReference>
<dbReference type="PROSITE" id="PS51819">
    <property type="entry name" value="VOC"/>
    <property type="match status" value="1"/>
</dbReference>
<evidence type="ECO:0000256" key="5">
    <source>
        <dbReference type="ARBA" id="ARBA00033298"/>
    </source>
</evidence>
<dbReference type="SUPFAM" id="SSF54593">
    <property type="entry name" value="Glyoxalase/Bleomycin resistance protein/Dihydroxybiphenyl dioxygenase"/>
    <property type="match status" value="1"/>
</dbReference>
<evidence type="ECO:0000313" key="9">
    <source>
        <dbReference type="Proteomes" id="UP001576776"/>
    </source>
</evidence>
<dbReference type="PANTHER" id="PTHR46036">
    <property type="entry name" value="LACTOYLGLUTATHIONE LYASE"/>
    <property type="match status" value="1"/>
</dbReference>
<evidence type="ECO:0000256" key="3">
    <source>
        <dbReference type="ARBA" id="ARBA00030892"/>
    </source>
</evidence>
<accession>A0ABV4YES6</accession>
<keyword evidence="8" id="KW-0456">Lyase</keyword>
<dbReference type="PANTHER" id="PTHR46036:SF5">
    <property type="entry name" value="LACTOYLGLUTATHIONE LYASE"/>
    <property type="match status" value="1"/>
</dbReference>
<comment type="catalytic activity">
    <reaction evidence="6">
        <text>(R)-S-lactoylglutathione = methylglyoxal + glutathione</text>
        <dbReference type="Rhea" id="RHEA:19069"/>
        <dbReference type="ChEBI" id="CHEBI:17158"/>
        <dbReference type="ChEBI" id="CHEBI:57474"/>
        <dbReference type="ChEBI" id="CHEBI:57925"/>
        <dbReference type="EC" id="4.4.1.5"/>
    </reaction>
</comment>
<evidence type="ECO:0000256" key="1">
    <source>
        <dbReference type="ARBA" id="ARBA00030291"/>
    </source>
</evidence>
<evidence type="ECO:0000313" key="8">
    <source>
        <dbReference type="EMBL" id="MFB2936360.1"/>
    </source>
</evidence>
<keyword evidence="9" id="KW-1185">Reference proteome</keyword>
<feature type="domain" description="VOC" evidence="7">
    <location>
        <begin position="2"/>
        <end position="126"/>
    </location>
</feature>
<dbReference type="InterPro" id="IPR004360">
    <property type="entry name" value="Glyas_Fos-R_dOase_dom"/>
</dbReference>
<reference evidence="8 9" key="1">
    <citation type="submission" date="2024-09" db="EMBL/GenBank/DDBJ databases">
        <title>Floridaenema gen nov. (Aerosakkonemataceae, Aerosakkonematales ord. nov., Cyanobacteria) from benthic tropical and subtropical fresh waters, with the description of four new species.</title>
        <authorList>
            <person name="Moretto J.A."/>
            <person name="Berthold D.E."/>
            <person name="Lefler F.W."/>
            <person name="Huang I.-S."/>
            <person name="Laughinghouse H. IV."/>
        </authorList>
    </citation>
    <scope>NUCLEOTIDE SEQUENCE [LARGE SCALE GENOMIC DNA]</scope>
    <source>
        <strain evidence="8 9">BLCC-F154</strain>
    </source>
</reference>
<dbReference type="CDD" id="cd16358">
    <property type="entry name" value="GlxI_Ni"/>
    <property type="match status" value="1"/>
</dbReference>